<evidence type="ECO:0000313" key="2">
    <source>
        <dbReference type="Proteomes" id="UP000004001"/>
    </source>
</evidence>
<comment type="caution">
    <text evidence="1">The sequence shown here is derived from an EMBL/GenBank/DDBJ whole genome shotgun (WGS) entry which is preliminary data.</text>
</comment>
<keyword evidence="2" id="KW-1185">Reference proteome</keyword>
<protein>
    <submittedName>
        <fullName evidence="1">Uncharacterized protein</fullName>
    </submittedName>
</protein>
<sequence>MVINKIKGRKQSKDTSAVQLQDKNFSAIQYLFDWTHEPCVPTQCDFTFVTW</sequence>
<dbReference type="EMBL" id="ADEF01000020">
    <property type="protein sequence ID" value="EFA97890.1"/>
    <property type="molecule type" value="Genomic_DNA"/>
</dbReference>
<dbReference type="Proteomes" id="UP000004001">
    <property type="component" value="Unassembled WGS sequence"/>
</dbReference>
<reference evidence="1 2" key="1">
    <citation type="submission" date="2009-12" db="EMBL/GenBank/DDBJ databases">
        <title>Genome Sequence of Prevotella timonensis CRIS 5C-B1.</title>
        <authorList>
            <person name="Durkin A.S."/>
            <person name="Madupu R."/>
            <person name="Torralba M."/>
            <person name="Methe B."/>
            <person name="Sutton G."/>
            <person name="Strausberg R.L."/>
            <person name="Nelson K.E."/>
        </authorList>
    </citation>
    <scope>NUCLEOTIDE SEQUENCE [LARGE SCALE GENOMIC DNA]</scope>
    <source>
        <strain evidence="1 2">CRIS 5C-B1</strain>
    </source>
</reference>
<dbReference type="AlphaFoldDB" id="D1VYB6"/>
<accession>D1VYB6</accession>
<evidence type="ECO:0000313" key="1">
    <source>
        <dbReference type="EMBL" id="EFA97890.1"/>
    </source>
</evidence>
<gene>
    <name evidence="1" type="ORF">HMPREF9019_0447</name>
</gene>
<proteinExistence type="predicted"/>
<name>D1VYB6_9BACT</name>
<organism evidence="1 2">
    <name type="scientific">Hoylesella timonensis CRIS 5C-B1</name>
    <dbReference type="NCBI Taxonomy" id="679189"/>
    <lineage>
        <taxon>Bacteria</taxon>
        <taxon>Pseudomonadati</taxon>
        <taxon>Bacteroidota</taxon>
        <taxon>Bacteroidia</taxon>
        <taxon>Bacteroidales</taxon>
        <taxon>Prevotellaceae</taxon>
        <taxon>Hoylesella</taxon>
    </lineage>
</organism>